<sequence length="250" mass="27432">MAFLTRYVAAFMTPGLGCLPKEYATRDGQCCPMCQAGTVVRKDCTLQFGTRCSSCVNGTFMNKPNGLSNCIPCIVCDQGHGLFVKQECTTTTDTVCDVLSGYFCKEFMDDIGCSLAQKHTHCAPGERIKEPGTRKTDTVCEQCQPGYFSKDGVNCTDWTICLETQVKVTEGSMSSDVVCGTASRQHYFHIPIILLALTVSGLVIKGYYLALSSEVKDKGRLQRIIHSAERVIGCNLPSFQDLYVSRKDCS</sequence>
<comment type="caution">
    <text evidence="1">Lacks conserved residue(s) required for the propagation of feature annotation.</text>
</comment>
<evidence type="ECO:0000256" key="1">
    <source>
        <dbReference type="PROSITE-ProRule" id="PRU00206"/>
    </source>
</evidence>
<keyword evidence="2" id="KW-0472">Membrane</keyword>
<dbReference type="AlphaFoldDB" id="A0A8D0D2U2"/>
<feature type="repeat" description="TNFR-Cys" evidence="1">
    <location>
        <begin position="54"/>
        <end position="96"/>
    </location>
</feature>
<dbReference type="GeneTree" id="ENSGT00950000183126"/>
<dbReference type="InterPro" id="IPR008063">
    <property type="entry name" value="Fas_rcpt"/>
</dbReference>
<dbReference type="GO" id="GO:0004888">
    <property type="term" value="F:transmembrane signaling receptor activity"/>
    <property type="evidence" value="ECO:0007669"/>
    <property type="project" value="InterPro"/>
</dbReference>
<dbReference type="SUPFAM" id="SSF57586">
    <property type="entry name" value="TNF receptor-like"/>
    <property type="match status" value="3"/>
</dbReference>
<dbReference type="PANTHER" id="PTHR46838">
    <property type="entry name" value="TUMOR NECROSIS FACTOR RECEPTOR SUPERFAMILY MEMBER 14"/>
    <property type="match status" value="1"/>
</dbReference>
<dbReference type="Proteomes" id="UP000694568">
    <property type="component" value="Unplaced"/>
</dbReference>
<organism evidence="4 5">
    <name type="scientific">Sander lucioperca</name>
    <name type="common">Pike-perch</name>
    <name type="synonym">Perca lucioperca</name>
    <dbReference type="NCBI Taxonomy" id="283035"/>
    <lineage>
        <taxon>Eukaryota</taxon>
        <taxon>Metazoa</taxon>
        <taxon>Chordata</taxon>
        <taxon>Craniata</taxon>
        <taxon>Vertebrata</taxon>
        <taxon>Euteleostomi</taxon>
        <taxon>Actinopterygii</taxon>
        <taxon>Neopterygii</taxon>
        <taxon>Teleostei</taxon>
        <taxon>Neoteleostei</taxon>
        <taxon>Acanthomorphata</taxon>
        <taxon>Eupercaria</taxon>
        <taxon>Perciformes</taxon>
        <taxon>Percoidei</taxon>
        <taxon>Percidae</taxon>
        <taxon>Luciopercinae</taxon>
        <taxon>Sander</taxon>
    </lineage>
</organism>
<evidence type="ECO:0000259" key="3">
    <source>
        <dbReference type="PROSITE" id="PS50050"/>
    </source>
</evidence>
<dbReference type="Gene3D" id="2.10.50.10">
    <property type="entry name" value="Tumor Necrosis Factor Receptor, subunit A, domain 2"/>
    <property type="match status" value="3"/>
</dbReference>
<dbReference type="PROSITE" id="PS00652">
    <property type="entry name" value="TNFR_NGFR_1"/>
    <property type="match status" value="1"/>
</dbReference>
<dbReference type="GO" id="GO:2000406">
    <property type="term" value="P:positive regulation of T cell migration"/>
    <property type="evidence" value="ECO:0007669"/>
    <property type="project" value="TreeGrafter"/>
</dbReference>
<dbReference type="GO" id="GO:0002720">
    <property type="term" value="P:positive regulation of cytokine production involved in immune response"/>
    <property type="evidence" value="ECO:0007669"/>
    <property type="project" value="TreeGrafter"/>
</dbReference>
<reference evidence="4" key="1">
    <citation type="submission" date="2025-08" db="UniProtKB">
        <authorList>
            <consortium name="Ensembl"/>
        </authorList>
    </citation>
    <scope>IDENTIFICATION</scope>
</reference>
<feature type="transmembrane region" description="Helical" evidence="2">
    <location>
        <begin position="187"/>
        <end position="210"/>
    </location>
</feature>
<dbReference type="GO" id="GO:0006915">
    <property type="term" value="P:apoptotic process"/>
    <property type="evidence" value="ECO:0007669"/>
    <property type="project" value="InterPro"/>
</dbReference>
<dbReference type="SMART" id="SM00208">
    <property type="entry name" value="TNFR"/>
    <property type="match status" value="4"/>
</dbReference>
<accession>A0A8D0D2U2</accession>
<dbReference type="GO" id="GO:0006955">
    <property type="term" value="P:immune response"/>
    <property type="evidence" value="ECO:0007669"/>
    <property type="project" value="InterPro"/>
</dbReference>
<feature type="domain" description="TNFR-Cys" evidence="3">
    <location>
        <begin position="54"/>
        <end position="96"/>
    </location>
</feature>
<dbReference type="InterPro" id="IPR001368">
    <property type="entry name" value="TNFR/NGFR_Cys_rich_reg"/>
</dbReference>
<keyword evidence="5" id="KW-1185">Reference proteome</keyword>
<protein>
    <recommendedName>
        <fullName evidence="3">TNFR-Cys domain-containing protein</fullName>
    </recommendedName>
</protein>
<keyword evidence="2" id="KW-0812">Transmembrane</keyword>
<dbReference type="GO" id="GO:0050829">
    <property type="term" value="P:defense response to Gram-negative bacterium"/>
    <property type="evidence" value="ECO:0007669"/>
    <property type="project" value="TreeGrafter"/>
</dbReference>
<reference evidence="4" key="2">
    <citation type="submission" date="2025-09" db="UniProtKB">
        <authorList>
            <consortium name="Ensembl"/>
        </authorList>
    </citation>
    <scope>IDENTIFICATION</scope>
</reference>
<dbReference type="GO" id="GO:0007165">
    <property type="term" value="P:signal transduction"/>
    <property type="evidence" value="ECO:0007669"/>
    <property type="project" value="InterPro"/>
</dbReference>
<proteinExistence type="predicted"/>
<dbReference type="GO" id="GO:0009897">
    <property type="term" value="C:external side of plasma membrane"/>
    <property type="evidence" value="ECO:0007669"/>
    <property type="project" value="TreeGrafter"/>
</dbReference>
<evidence type="ECO:0000313" key="5">
    <source>
        <dbReference type="Proteomes" id="UP000694568"/>
    </source>
</evidence>
<dbReference type="Pfam" id="PF00020">
    <property type="entry name" value="TNFR_c6"/>
    <property type="match status" value="1"/>
</dbReference>
<dbReference type="Ensembl" id="ENSSLUT00000030323.1">
    <property type="protein sequence ID" value="ENSSLUP00000029385.1"/>
    <property type="gene ID" value="ENSSLUG00000013229.1"/>
</dbReference>
<dbReference type="PROSITE" id="PS50050">
    <property type="entry name" value="TNFR_NGFR_2"/>
    <property type="match status" value="1"/>
</dbReference>
<evidence type="ECO:0000256" key="2">
    <source>
        <dbReference type="SAM" id="Phobius"/>
    </source>
</evidence>
<dbReference type="GO" id="GO:0046642">
    <property type="term" value="P:negative regulation of alpha-beta T cell proliferation"/>
    <property type="evidence" value="ECO:0007669"/>
    <property type="project" value="TreeGrafter"/>
</dbReference>
<dbReference type="PRINTS" id="PR01680">
    <property type="entry name" value="TNFACTORR6"/>
</dbReference>
<dbReference type="GO" id="GO:0050830">
    <property type="term" value="P:defense response to Gram-positive bacterium"/>
    <property type="evidence" value="ECO:0007669"/>
    <property type="project" value="TreeGrafter"/>
</dbReference>
<name>A0A8D0D2U2_SANLU</name>
<feature type="disulfide bond" evidence="1">
    <location>
        <begin position="55"/>
        <end position="70"/>
    </location>
</feature>
<evidence type="ECO:0000313" key="4">
    <source>
        <dbReference type="Ensembl" id="ENSSLUP00000029385.1"/>
    </source>
</evidence>
<gene>
    <name evidence="4" type="primary">LOC116058124</name>
</gene>
<keyword evidence="1" id="KW-1015">Disulfide bond</keyword>
<dbReference type="PANTHER" id="PTHR46838:SF1">
    <property type="entry name" value="TUMOR NECROSIS FACTOR RECEPTOR SUPERFAMILY MEMBER 14"/>
    <property type="match status" value="1"/>
</dbReference>
<keyword evidence="2" id="KW-1133">Transmembrane helix</keyword>